<dbReference type="EMBL" id="CP123443">
    <property type="protein sequence ID" value="WGK68416.1"/>
    <property type="molecule type" value="Genomic_DNA"/>
</dbReference>
<keyword evidence="2" id="KW-1185">Reference proteome</keyword>
<proteinExistence type="predicted"/>
<evidence type="ECO:0000313" key="2">
    <source>
        <dbReference type="Proteomes" id="UP001228690"/>
    </source>
</evidence>
<reference evidence="1 2" key="1">
    <citation type="submission" date="2023-04" db="EMBL/GenBank/DDBJ databases">
        <title>Spirochaete genome identified in red abalone sample constitutes a novel genus.</title>
        <authorList>
            <person name="Sharma S.P."/>
            <person name="Purcell C.M."/>
            <person name="Hyde J.R."/>
            <person name="Severin A.J."/>
        </authorList>
    </citation>
    <scope>NUCLEOTIDE SEQUENCE [LARGE SCALE GENOMIC DNA]</scope>
    <source>
        <strain evidence="1 2">SP-2023</strain>
    </source>
</reference>
<organism evidence="1 2">
    <name type="scientific">Candidatus Haliotispira prima</name>
    <dbReference type="NCBI Taxonomy" id="3034016"/>
    <lineage>
        <taxon>Bacteria</taxon>
        <taxon>Pseudomonadati</taxon>
        <taxon>Spirochaetota</taxon>
        <taxon>Spirochaetia</taxon>
        <taxon>Spirochaetales</taxon>
        <taxon>Spirochaetaceae</taxon>
        <taxon>Candidatus Haliotispira</taxon>
    </lineage>
</organism>
<evidence type="ECO:0008006" key="3">
    <source>
        <dbReference type="Google" id="ProtNLM"/>
    </source>
</evidence>
<evidence type="ECO:0000313" key="1">
    <source>
        <dbReference type="EMBL" id="WGK68416.1"/>
    </source>
</evidence>
<sequence length="222" mass="24795">MVYQVLRPGKGTCCLFFIGWLLLSSHLVPGPSSLYGQTGRPYDLPNQPIEFAAHEPNRPNALDLMGTVNGYLFLRYQRATGRHFSFQFDLNGYLDVINLFRLFGSGQYTVGVLDQDIRVGAGFGLAFWPWEKLRKGYIGLRGQLQMQFLDVTIAGAGFSRSRFLMGNSLEIGARLGRRVPSFGLFGGIGFQAAVEKESVLPEGYSLPMIYAYFGFSFGLNFR</sequence>
<dbReference type="Proteomes" id="UP001228690">
    <property type="component" value="Chromosome"/>
</dbReference>
<protein>
    <recommendedName>
        <fullName evidence="3">Outer membrane protein beta-barrel domain-containing protein</fullName>
    </recommendedName>
</protein>
<accession>A0ABY8MEQ1</accession>
<name>A0ABY8MEQ1_9SPIO</name>
<dbReference type="RefSeq" id="WP_326926596.1">
    <property type="nucleotide sequence ID" value="NZ_CP123443.1"/>
</dbReference>
<gene>
    <name evidence="1" type="ORF">P0082_07970</name>
</gene>